<evidence type="ECO:0000256" key="5">
    <source>
        <dbReference type="ARBA" id="ARBA00022801"/>
    </source>
</evidence>
<accession>A0A1G2QNR8</accession>
<dbReference type="GO" id="GO:0016887">
    <property type="term" value="F:ATP hydrolysis activity"/>
    <property type="evidence" value="ECO:0007669"/>
    <property type="project" value="RHEA"/>
</dbReference>
<evidence type="ECO:0000256" key="1">
    <source>
        <dbReference type="ARBA" id="ARBA00007504"/>
    </source>
</evidence>
<evidence type="ECO:0000256" key="14">
    <source>
        <dbReference type="ARBA" id="ARBA00048988"/>
    </source>
</evidence>
<dbReference type="Pfam" id="PF00270">
    <property type="entry name" value="DEAD"/>
    <property type="match status" value="1"/>
</dbReference>
<evidence type="ECO:0000256" key="8">
    <source>
        <dbReference type="ARBA" id="ARBA00023125"/>
    </source>
</evidence>
<comment type="caution">
    <text evidence="18">The sequence shown here is derived from an EMBL/GenBank/DDBJ whole genome shotgun (WGS) entry which is preliminary data.</text>
</comment>
<keyword evidence="5 15" id="KW-0378">Hydrolase</keyword>
<protein>
    <recommendedName>
        <fullName evidence="2 15">ATP-dependent DNA helicase RecG</fullName>
        <ecNumber evidence="13 15">5.6.2.4</ecNumber>
    </recommendedName>
</protein>
<evidence type="ECO:0000256" key="2">
    <source>
        <dbReference type="ARBA" id="ARBA00017846"/>
    </source>
</evidence>
<dbReference type="CDD" id="cd17992">
    <property type="entry name" value="DEXHc_RecG"/>
    <property type="match status" value="1"/>
</dbReference>
<dbReference type="NCBIfam" id="TIGR00643">
    <property type="entry name" value="recG"/>
    <property type="match status" value="1"/>
</dbReference>
<comment type="catalytic activity">
    <reaction evidence="14 15">
        <text>ATP + H2O = ADP + phosphate + H(+)</text>
        <dbReference type="Rhea" id="RHEA:13065"/>
        <dbReference type="ChEBI" id="CHEBI:15377"/>
        <dbReference type="ChEBI" id="CHEBI:15378"/>
        <dbReference type="ChEBI" id="CHEBI:30616"/>
        <dbReference type="ChEBI" id="CHEBI:43474"/>
        <dbReference type="ChEBI" id="CHEBI:456216"/>
        <dbReference type="EC" id="5.6.2.4"/>
    </reaction>
</comment>
<sequence length="717" mass="81458">MDLSTPIEKVPRIGKVLEKRLKKLGIKTVRDLLYHLPLRYEDFSNFVPLAQLRPQTNVSIRGKILDIKSRLAWRKRMTLTQAVVGDQTGAIRVVWFAKPYITDILEAGSEVIMAGRVSQGKKGLYLNNPTYEKITESGFSISLQKSKIAGLMPVYPETERLSSRWLRSIIRPILANFKNQAQEFLPEKILKEFNLLSFPRAIWQIHFPDSLALAQRAKVRLSFEELFLIELFVLKERIKILQTKAHPIPIDLPSIKKLVKSLPFTLTNAQKKSAWQILKDLEKSHPMNRLLEGEVGSGKTVVATLAALNTAKAELQVALMAPTEILAKQHFREVAKLLFDFKLTIALLTGQDDKIMAKKLKGEVLEASRQKILAKCLDGQIDILIGTHALIQKSVRFKNLGLVIIDEQHRFGIEQRAQLTQNSKRKTQNAPVPHLLTMTATPIPRSLALTVYGDLDLSVINELPRGRKKILTEIVLPSERPRVYDFIRNQVELERQAFVICPRIEPASSAGSPKRRQPTSWTDVKAVEEEKEKLAKEIFPDLRVEMLHGKMKPKEKEKIMKDFKNNKIKVLVATSVVEVGIDIPNASVMVIEGAERFGLAQLHQLRGRVGRAEHQSYCFLLTDSPARKTQQRLKAMVKAEDGFELAQKDLEIRGPGEFSGKKQWGLPDLAMESLKDLVLVAKCKTAAKEILEQDFSLKKYPLLKERLERFKEKIHLE</sequence>
<dbReference type="EMBL" id="MHTO01000020">
    <property type="protein sequence ID" value="OHA62118.1"/>
    <property type="molecule type" value="Genomic_DNA"/>
</dbReference>
<dbReference type="EC" id="5.6.2.4" evidence="13 15"/>
<keyword evidence="3 15" id="KW-0547">Nucleotide-binding</keyword>
<evidence type="ECO:0000313" key="19">
    <source>
        <dbReference type="Proteomes" id="UP000179245"/>
    </source>
</evidence>
<comment type="function">
    <text evidence="15">Plays a critical role in recombination and DNA repair. Helps process Holliday junction intermediates to mature products by catalyzing branch migration. Has replication fork regression activity, unwinds stalled or blocked replication forks to make a HJ that can be resolved. Has a DNA unwinding activity characteristic of a DNA helicase with 3'-5' polarity.</text>
</comment>
<dbReference type="Pfam" id="PF17191">
    <property type="entry name" value="RecG_wedge"/>
    <property type="match status" value="1"/>
</dbReference>
<comment type="similarity">
    <text evidence="1 15">Belongs to the helicase family. RecG subfamily.</text>
</comment>
<dbReference type="PANTHER" id="PTHR47964:SF1">
    <property type="entry name" value="ATP-DEPENDENT DNA HELICASE HOMOLOG RECG, CHLOROPLASTIC"/>
    <property type="match status" value="1"/>
</dbReference>
<organism evidence="18 19">
    <name type="scientific">Candidatus Wildermuthbacteria bacterium GWA2_46_15</name>
    <dbReference type="NCBI Taxonomy" id="1802443"/>
    <lineage>
        <taxon>Bacteria</taxon>
        <taxon>Candidatus Wildermuthiibacteriota</taxon>
    </lineage>
</organism>
<dbReference type="PROSITE" id="PS51192">
    <property type="entry name" value="HELICASE_ATP_BIND_1"/>
    <property type="match status" value="1"/>
</dbReference>
<keyword evidence="4 15" id="KW-0227">DNA damage</keyword>
<dbReference type="GO" id="GO:0006281">
    <property type="term" value="P:DNA repair"/>
    <property type="evidence" value="ECO:0007669"/>
    <property type="project" value="UniProtKB-UniRule"/>
</dbReference>
<dbReference type="InterPro" id="IPR001650">
    <property type="entry name" value="Helicase_C-like"/>
</dbReference>
<dbReference type="Proteomes" id="UP000179245">
    <property type="component" value="Unassembled WGS sequence"/>
</dbReference>
<keyword evidence="6 15" id="KW-0347">Helicase</keyword>
<dbReference type="Pfam" id="PF00271">
    <property type="entry name" value="Helicase_C"/>
    <property type="match status" value="1"/>
</dbReference>
<reference evidence="18 19" key="1">
    <citation type="journal article" date="2016" name="Nat. Commun.">
        <title>Thousands of microbial genomes shed light on interconnected biogeochemical processes in an aquifer system.</title>
        <authorList>
            <person name="Anantharaman K."/>
            <person name="Brown C.T."/>
            <person name="Hug L.A."/>
            <person name="Sharon I."/>
            <person name="Castelle C.J."/>
            <person name="Probst A.J."/>
            <person name="Thomas B.C."/>
            <person name="Singh A."/>
            <person name="Wilkins M.J."/>
            <person name="Karaoz U."/>
            <person name="Brodie E.L."/>
            <person name="Williams K.H."/>
            <person name="Hubbard S.S."/>
            <person name="Banfield J.F."/>
        </authorList>
    </citation>
    <scope>NUCLEOTIDE SEQUENCE [LARGE SCALE GENOMIC DNA]</scope>
</reference>
<dbReference type="SUPFAM" id="SSF52540">
    <property type="entry name" value="P-loop containing nucleoside triphosphate hydrolases"/>
    <property type="match status" value="2"/>
</dbReference>
<dbReference type="PANTHER" id="PTHR47964">
    <property type="entry name" value="ATP-DEPENDENT DNA HELICASE HOMOLOG RECG, CHLOROPLASTIC"/>
    <property type="match status" value="1"/>
</dbReference>
<proteinExistence type="inferred from homology"/>
<dbReference type="NCBIfam" id="NF008168">
    <property type="entry name" value="PRK10917.2-2"/>
    <property type="match status" value="1"/>
</dbReference>
<dbReference type="InterPro" id="IPR045562">
    <property type="entry name" value="RecG_dom3_C"/>
</dbReference>
<feature type="domain" description="Helicase ATP-binding" evidence="16">
    <location>
        <begin position="280"/>
        <end position="460"/>
    </location>
</feature>
<dbReference type="InterPro" id="IPR004609">
    <property type="entry name" value="ATP-dep_DNA_helicase_RecG"/>
</dbReference>
<dbReference type="CDD" id="cd04488">
    <property type="entry name" value="RecG_wedge_OBF"/>
    <property type="match status" value="1"/>
</dbReference>
<evidence type="ECO:0000256" key="10">
    <source>
        <dbReference type="ARBA" id="ARBA00023204"/>
    </source>
</evidence>
<keyword evidence="8" id="KW-0238">DNA-binding</keyword>
<dbReference type="NCBIfam" id="NF008165">
    <property type="entry name" value="PRK10917.1-3"/>
    <property type="match status" value="1"/>
</dbReference>
<keyword evidence="11" id="KW-0413">Isomerase</keyword>
<dbReference type="InterPro" id="IPR027417">
    <property type="entry name" value="P-loop_NTPase"/>
</dbReference>
<dbReference type="PROSITE" id="PS51194">
    <property type="entry name" value="HELICASE_CTER"/>
    <property type="match status" value="1"/>
</dbReference>
<dbReference type="STRING" id="1802443.A2117_00660"/>
<dbReference type="InterPro" id="IPR033454">
    <property type="entry name" value="RecG_wedge"/>
</dbReference>
<dbReference type="InterPro" id="IPR012340">
    <property type="entry name" value="NA-bd_OB-fold"/>
</dbReference>
<evidence type="ECO:0000259" key="16">
    <source>
        <dbReference type="PROSITE" id="PS51192"/>
    </source>
</evidence>
<dbReference type="GO" id="GO:0005524">
    <property type="term" value="F:ATP binding"/>
    <property type="evidence" value="ECO:0007669"/>
    <property type="project" value="UniProtKB-KW"/>
</dbReference>
<dbReference type="SMART" id="SM00487">
    <property type="entry name" value="DEXDc"/>
    <property type="match status" value="1"/>
</dbReference>
<evidence type="ECO:0000259" key="17">
    <source>
        <dbReference type="PROSITE" id="PS51194"/>
    </source>
</evidence>
<evidence type="ECO:0000256" key="3">
    <source>
        <dbReference type="ARBA" id="ARBA00022741"/>
    </source>
</evidence>
<keyword evidence="10 15" id="KW-0234">DNA repair</keyword>
<dbReference type="SUPFAM" id="SSF50249">
    <property type="entry name" value="Nucleic acid-binding proteins"/>
    <property type="match status" value="1"/>
</dbReference>
<dbReference type="GO" id="GO:0006310">
    <property type="term" value="P:DNA recombination"/>
    <property type="evidence" value="ECO:0007669"/>
    <property type="project" value="UniProtKB-UniRule"/>
</dbReference>
<gene>
    <name evidence="18" type="ORF">A2117_00660</name>
</gene>
<evidence type="ECO:0000256" key="11">
    <source>
        <dbReference type="ARBA" id="ARBA00023235"/>
    </source>
</evidence>
<evidence type="ECO:0000256" key="7">
    <source>
        <dbReference type="ARBA" id="ARBA00022840"/>
    </source>
</evidence>
<dbReference type="Gene3D" id="2.40.50.140">
    <property type="entry name" value="Nucleic acid-binding proteins"/>
    <property type="match status" value="1"/>
</dbReference>
<feature type="domain" description="Helicase C-terminal" evidence="17">
    <location>
        <begin position="492"/>
        <end position="651"/>
    </location>
</feature>
<dbReference type="SMART" id="SM00490">
    <property type="entry name" value="HELICc"/>
    <property type="match status" value="1"/>
</dbReference>
<keyword evidence="9 15" id="KW-0233">DNA recombination</keyword>
<comment type="catalytic activity">
    <reaction evidence="12 15">
        <text>Couples ATP hydrolysis with the unwinding of duplex DNA by translocating in the 3'-5' direction.</text>
        <dbReference type="EC" id="5.6.2.4"/>
    </reaction>
</comment>
<evidence type="ECO:0000256" key="12">
    <source>
        <dbReference type="ARBA" id="ARBA00034617"/>
    </source>
</evidence>
<dbReference type="GO" id="GO:0043138">
    <property type="term" value="F:3'-5' DNA helicase activity"/>
    <property type="evidence" value="ECO:0007669"/>
    <property type="project" value="UniProtKB-EC"/>
</dbReference>
<name>A0A1G2QNR8_9BACT</name>
<dbReference type="InterPro" id="IPR047112">
    <property type="entry name" value="RecG/Mfd"/>
</dbReference>
<dbReference type="Gene3D" id="1.10.150.20">
    <property type="entry name" value="5' to 3' exonuclease, C-terminal subdomain"/>
    <property type="match status" value="1"/>
</dbReference>
<evidence type="ECO:0000256" key="13">
    <source>
        <dbReference type="ARBA" id="ARBA00034808"/>
    </source>
</evidence>
<dbReference type="Pfam" id="PF19833">
    <property type="entry name" value="RecG_dom3_C"/>
    <property type="match status" value="1"/>
</dbReference>
<evidence type="ECO:0000256" key="15">
    <source>
        <dbReference type="RuleBase" id="RU363016"/>
    </source>
</evidence>
<dbReference type="GO" id="GO:0003677">
    <property type="term" value="F:DNA binding"/>
    <property type="evidence" value="ECO:0007669"/>
    <property type="project" value="UniProtKB-KW"/>
</dbReference>
<evidence type="ECO:0000313" key="18">
    <source>
        <dbReference type="EMBL" id="OHA62118.1"/>
    </source>
</evidence>
<evidence type="ECO:0000256" key="4">
    <source>
        <dbReference type="ARBA" id="ARBA00022763"/>
    </source>
</evidence>
<dbReference type="InterPro" id="IPR014001">
    <property type="entry name" value="Helicase_ATP-bd"/>
</dbReference>
<dbReference type="AlphaFoldDB" id="A0A1G2QNR8"/>
<dbReference type="InterPro" id="IPR011545">
    <property type="entry name" value="DEAD/DEAH_box_helicase_dom"/>
</dbReference>
<evidence type="ECO:0000256" key="9">
    <source>
        <dbReference type="ARBA" id="ARBA00023172"/>
    </source>
</evidence>
<evidence type="ECO:0000256" key="6">
    <source>
        <dbReference type="ARBA" id="ARBA00022806"/>
    </source>
</evidence>
<keyword evidence="7 15" id="KW-0067">ATP-binding</keyword>
<dbReference type="Gene3D" id="3.40.50.300">
    <property type="entry name" value="P-loop containing nucleotide triphosphate hydrolases"/>
    <property type="match status" value="2"/>
</dbReference>